<comment type="subcellular location">
    <subcellularLocation>
        <location evidence="1">Cytoplasmic vesicle</location>
        <location evidence="1">Secretory vesicle</location>
        <location evidence="1">Acrosome</location>
    </subcellularLocation>
</comment>
<dbReference type="AlphaFoldDB" id="A0A2H1WLL5"/>
<evidence type="ECO:0000256" key="3">
    <source>
        <dbReference type="ARBA" id="ARBA00023329"/>
    </source>
</evidence>
<sequence>MPFYHKPREFTPLLVAAHKKSIKNGLRHAIFTSRFDKYIGDWKNDKKEGKGRFLTIGGNLYEGDWYQGYRHGFGLLSKRQPNGTFRLVYRGDWARGYPDGSGWMYHEDGATYMGFFKRGMRHGYGNMWYADGTFYAGYFHKDKKQGIGLFLQADGNRYEGHFENDVKNGYGRFYHMRTGQIQEGCWENDICVMSKMSDILVRQSCVRPTPYPIPKVELKYPKRILEKSEFWMKQKKGEFDKNLMKCIDQM</sequence>
<accession>A0A2H1WLL5</accession>
<evidence type="ECO:0000256" key="5">
    <source>
        <dbReference type="ARBA" id="ARBA00045851"/>
    </source>
</evidence>
<dbReference type="SUPFAM" id="SSF82185">
    <property type="entry name" value="Histone H3 K4-specific methyltransferase SET7/9 N-terminal domain"/>
    <property type="match status" value="2"/>
</dbReference>
<dbReference type="GO" id="GO:0001669">
    <property type="term" value="C:acrosomal vesicle"/>
    <property type="evidence" value="ECO:0007669"/>
    <property type="project" value="UniProtKB-SubCell"/>
</dbReference>
<organism evidence="6">
    <name type="scientific">Spodoptera frugiperda</name>
    <name type="common">Fall armyworm</name>
    <dbReference type="NCBI Taxonomy" id="7108"/>
    <lineage>
        <taxon>Eukaryota</taxon>
        <taxon>Metazoa</taxon>
        <taxon>Ecdysozoa</taxon>
        <taxon>Arthropoda</taxon>
        <taxon>Hexapoda</taxon>
        <taxon>Insecta</taxon>
        <taxon>Pterygota</taxon>
        <taxon>Neoptera</taxon>
        <taxon>Endopterygota</taxon>
        <taxon>Lepidoptera</taxon>
        <taxon>Glossata</taxon>
        <taxon>Ditrysia</taxon>
        <taxon>Noctuoidea</taxon>
        <taxon>Noctuidae</taxon>
        <taxon>Amphipyrinae</taxon>
        <taxon>Spodoptera</taxon>
    </lineage>
</organism>
<dbReference type="InterPro" id="IPR052472">
    <property type="entry name" value="MORN3"/>
</dbReference>
<dbReference type="Pfam" id="PF02493">
    <property type="entry name" value="MORN"/>
    <property type="match status" value="6"/>
</dbReference>
<evidence type="ECO:0000256" key="2">
    <source>
        <dbReference type="ARBA" id="ARBA00022737"/>
    </source>
</evidence>
<dbReference type="InterPro" id="IPR003409">
    <property type="entry name" value="MORN"/>
</dbReference>
<dbReference type="OrthoDB" id="270720at2759"/>
<gene>
    <name evidence="6" type="ORF">SFRICE_003926</name>
</gene>
<dbReference type="EMBL" id="ODYU01009490">
    <property type="protein sequence ID" value="SOQ53970.1"/>
    <property type="molecule type" value="Genomic_DNA"/>
</dbReference>
<evidence type="ECO:0000313" key="6">
    <source>
        <dbReference type="EMBL" id="SOQ53970.1"/>
    </source>
</evidence>
<comment type="function">
    <text evidence="5">Assembles a suppression complex (suppresome) by tethering SIRT1 and MDM2 to regulate composite modifications of p53/TP53. Confers both deacetylation-mediated functional inactivation, by SIRT1, and ubiquitination-dependent degradation, by MDM2, of p53/TP53, promoting a proliferative and cell survival behaviors. May play a role in the regulation of spermatogenesis.</text>
</comment>
<dbReference type="SMART" id="SM00698">
    <property type="entry name" value="MORN"/>
    <property type="match status" value="6"/>
</dbReference>
<keyword evidence="3" id="KW-0968">Cytoplasmic vesicle</keyword>
<dbReference type="PANTHER" id="PTHR46511">
    <property type="entry name" value="MORN REPEAT-CONTAINING PROTEIN 3"/>
    <property type="match status" value="1"/>
</dbReference>
<evidence type="ECO:0000256" key="1">
    <source>
        <dbReference type="ARBA" id="ARBA00004218"/>
    </source>
</evidence>
<name>A0A2H1WLL5_SPOFR</name>
<dbReference type="Gene3D" id="2.20.110.10">
    <property type="entry name" value="Histone H3 K4-specific methyltransferase SET7/9 N-terminal domain"/>
    <property type="match status" value="3"/>
</dbReference>
<proteinExistence type="predicted"/>
<protein>
    <recommendedName>
        <fullName evidence="4">MORN repeat-containing protein 3</fullName>
    </recommendedName>
</protein>
<reference evidence="6" key="1">
    <citation type="submission" date="2016-07" db="EMBL/GenBank/DDBJ databases">
        <authorList>
            <person name="Bretaudeau A."/>
        </authorList>
    </citation>
    <scope>NUCLEOTIDE SEQUENCE</scope>
    <source>
        <strain evidence="6">Rice</strain>
        <tissue evidence="6">Whole body</tissue>
    </source>
</reference>
<keyword evidence="2" id="KW-0677">Repeat</keyword>
<evidence type="ECO:0000256" key="4">
    <source>
        <dbReference type="ARBA" id="ARBA00039854"/>
    </source>
</evidence>
<dbReference type="PANTHER" id="PTHR46511:SF1">
    <property type="entry name" value="MORN REPEAT-CONTAINING PROTEIN 3"/>
    <property type="match status" value="1"/>
</dbReference>